<evidence type="ECO:0000313" key="8">
    <source>
        <dbReference type="Proteomes" id="UP000320048"/>
    </source>
</evidence>
<comment type="caution">
    <text evidence="7">The sequence shown here is derived from an EMBL/GenBank/DDBJ whole genome shotgun (WGS) entry which is preliminary data.</text>
</comment>
<keyword evidence="5 6" id="KW-0472">Membrane</keyword>
<name>A0A537JIH1_9BACT</name>
<dbReference type="GO" id="GO:0015658">
    <property type="term" value="F:branched-chain amino acid transmembrane transporter activity"/>
    <property type="evidence" value="ECO:0007669"/>
    <property type="project" value="InterPro"/>
</dbReference>
<proteinExistence type="predicted"/>
<evidence type="ECO:0000256" key="1">
    <source>
        <dbReference type="ARBA" id="ARBA00004651"/>
    </source>
</evidence>
<feature type="transmembrane region" description="Helical" evidence="6">
    <location>
        <begin position="27"/>
        <end position="49"/>
    </location>
</feature>
<sequence length="327" mass="35078">MRWHRLVVWLLIAAVLALWPLYVGSPYLVGVSITVLIYIALALSFDLVVGRTGLLSFAHPGFFGIGAYTAALLGLHLGSPFPLRLGAAVVTAVLASIIIGVPSFRLSYHSFAMGTLGFAFIAQIIALNWIPVTRGPLCLPGVPPVDLRMGSWTWSATTLSENYYVVLILATITLWIVVRVAHSRIGRTLMAIRDDETLAKAVGVPVLRYKMLAFVTGAGVAGSLGSFFASYASAVCPTELGIAYSVNLIIILFLGGRGTLAGPILGAILFTGLPEFLRMAEAWRLVVYGLLIILASALVPEGIITWAFEMWQKRREGPQLGSAPLAN</sequence>
<gene>
    <name evidence="7" type="ORF">E6H04_03150</name>
</gene>
<evidence type="ECO:0000313" key="7">
    <source>
        <dbReference type="EMBL" id="TMI83343.1"/>
    </source>
</evidence>
<feature type="transmembrane region" description="Helical" evidence="6">
    <location>
        <begin position="244"/>
        <end position="273"/>
    </location>
</feature>
<feature type="transmembrane region" description="Helical" evidence="6">
    <location>
        <begin position="61"/>
        <end position="79"/>
    </location>
</feature>
<accession>A0A537JIH1</accession>
<feature type="transmembrane region" description="Helical" evidence="6">
    <location>
        <begin position="285"/>
        <end position="308"/>
    </location>
</feature>
<reference evidence="7 8" key="1">
    <citation type="journal article" date="2019" name="Nat. Microbiol.">
        <title>Mediterranean grassland soil C-N compound turnover is dependent on rainfall and depth, and is mediated by genomically divergent microorganisms.</title>
        <authorList>
            <person name="Diamond S."/>
            <person name="Andeer P.F."/>
            <person name="Li Z."/>
            <person name="Crits-Christoph A."/>
            <person name="Burstein D."/>
            <person name="Anantharaman K."/>
            <person name="Lane K.R."/>
            <person name="Thomas B.C."/>
            <person name="Pan C."/>
            <person name="Northen T.R."/>
            <person name="Banfield J.F."/>
        </authorList>
    </citation>
    <scope>NUCLEOTIDE SEQUENCE [LARGE SCALE GENOMIC DNA]</scope>
    <source>
        <strain evidence="7">NP_7</strain>
    </source>
</reference>
<evidence type="ECO:0000256" key="3">
    <source>
        <dbReference type="ARBA" id="ARBA00022692"/>
    </source>
</evidence>
<evidence type="ECO:0000256" key="2">
    <source>
        <dbReference type="ARBA" id="ARBA00022475"/>
    </source>
</evidence>
<comment type="subcellular location">
    <subcellularLocation>
        <location evidence="1">Cell membrane</location>
        <topology evidence="1">Multi-pass membrane protein</topology>
    </subcellularLocation>
</comment>
<feature type="transmembrane region" description="Helical" evidence="6">
    <location>
        <begin position="211"/>
        <end position="232"/>
    </location>
</feature>
<keyword evidence="4 6" id="KW-1133">Transmembrane helix</keyword>
<dbReference type="CDD" id="cd06581">
    <property type="entry name" value="TM_PBP1_LivM_like"/>
    <property type="match status" value="1"/>
</dbReference>
<dbReference type="PANTHER" id="PTHR30482:SF20">
    <property type="entry name" value="HIGH-AFFINITY BRANCHED-CHAIN AMINO ACID TRANSPORT SYSTEM PERMEASE PROTEIN LIVM"/>
    <property type="match status" value="1"/>
</dbReference>
<dbReference type="Pfam" id="PF02653">
    <property type="entry name" value="BPD_transp_2"/>
    <property type="match status" value="1"/>
</dbReference>
<keyword evidence="2" id="KW-1003">Cell membrane</keyword>
<dbReference type="InterPro" id="IPR001851">
    <property type="entry name" value="ABC_transp_permease"/>
</dbReference>
<dbReference type="GO" id="GO:0005886">
    <property type="term" value="C:plasma membrane"/>
    <property type="evidence" value="ECO:0007669"/>
    <property type="project" value="UniProtKB-SubCell"/>
</dbReference>
<feature type="transmembrane region" description="Helical" evidence="6">
    <location>
        <begin position="85"/>
        <end position="104"/>
    </location>
</feature>
<dbReference type="Proteomes" id="UP000320048">
    <property type="component" value="Unassembled WGS sequence"/>
</dbReference>
<organism evidence="7 8">
    <name type="scientific">Candidatus Segetimicrobium genomatis</name>
    <dbReference type="NCBI Taxonomy" id="2569760"/>
    <lineage>
        <taxon>Bacteria</taxon>
        <taxon>Bacillati</taxon>
        <taxon>Candidatus Sysuimicrobiota</taxon>
        <taxon>Candidatus Sysuimicrobiia</taxon>
        <taxon>Candidatus Sysuimicrobiales</taxon>
        <taxon>Candidatus Segetimicrobiaceae</taxon>
        <taxon>Candidatus Segetimicrobium</taxon>
    </lineage>
</organism>
<evidence type="ECO:0000256" key="4">
    <source>
        <dbReference type="ARBA" id="ARBA00022989"/>
    </source>
</evidence>
<evidence type="ECO:0000256" key="6">
    <source>
        <dbReference type="SAM" id="Phobius"/>
    </source>
</evidence>
<dbReference type="AlphaFoldDB" id="A0A537JIH1"/>
<dbReference type="PANTHER" id="PTHR30482">
    <property type="entry name" value="HIGH-AFFINITY BRANCHED-CHAIN AMINO ACID TRANSPORT SYSTEM PERMEASE"/>
    <property type="match status" value="1"/>
</dbReference>
<feature type="transmembrane region" description="Helical" evidence="6">
    <location>
        <begin position="163"/>
        <end position="181"/>
    </location>
</feature>
<keyword evidence="3 6" id="KW-0812">Transmembrane</keyword>
<feature type="transmembrane region" description="Helical" evidence="6">
    <location>
        <begin position="111"/>
        <end position="130"/>
    </location>
</feature>
<evidence type="ECO:0000256" key="5">
    <source>
        <dbReference type="ARBA" id="ARBA00023136"/>
    </source>
</evidence>
<dbReference type="EMBL" id="VBAO01000078">
    <property type="protein sequence ID" value="TMI83343.1"/>
    <property type="molecule type" value="Genomic_DNA"/>
</dbReference>
<dbReference type="InterPro" id="IPR043428">
    <property type="entry name" value="LivM-like"/>
</dbReference>
<protein>
    <submittedName>
        <fullName evidence="7">Branched-chain amino acid ABC transporter permease</fullName>
    </submittedName>
</protein>